<dbReference type="AlphaFoldDB" id="A0A6J6GNZ0"/>
<protein>
    <submittedName>
        <fullName evidence="1">Unannotated protein</fullName>
    </submittedName>
</protein>
<sequence length="148" mass="17041">MESSVSSLNSMAPVFLQSQWQIEQQLEICLPNTDLLVQSSQLMMRRFVTCALRVARKSKWPLLSNIQKRKGCGSTRLPLLDTLNISSLTFQLLFHLSPGQSARKTVSRSQNQKRSSPRFFQVTYQRRLESRLTQLLLAQKIQLLKMAM</sequence>
<evidence type="ECO:0000313" key="1">
    <source>
        <dbReference type="EMBL" id="CAB4601523.1"/>
    </source>
</evidence>
<proteinExistence type="predicted"/>
<reference evidence="1" key="1">
    <citation type="submission" date="2020-05" db="EMBL/GenBank/DDBJ databases">
        <authorList>
            <person name="Chiriac C."/>
            <person name="Salcher M."/>
            <person name="Ghai R."/>
            <person name="Kavagutti S V."/>
        </authorList>
    </citation>
    <scope>NUCLEOTIDE SEQUENCE</scope>
</reference>
<dbReference type="EMBL" id="CAEZUI010000122">
    <property type="protein sequence ID" value="CAB4601523.1"/>
    <property type="molecule type" value="Genomic_DNA"/>
</dbReference>
<accession>A0A6J6GNZ0</accession>
<organism evidence="1">
    <name type="scientific">freshwater metagenome</name>
    <dbReference type="NCBI Taxonomy" id="449393"/>
    <lineage>
        <taxon>unclassified sequences</taxon>
        <taxon>metagenomes</taxon>
        <taxon>ecological metagenomes</taxon>
    </lineage>
</organism>
<name>A0A6J6GNZ0_9ZZZZ</name>
<gene>
    <name evidence="1" type="ORF">UFOPK1807_00868</name>
</gene>